<dbReference type="Proteomes" id="UP000003257">
    <property type="component" value="Unassembled WGS sequence"/>
</dbReference>
<feature type="binding site" evidence="6">
    <location>
        <position position="134"/>
    </location>
    <ligand>
        <name>S-adenosyl-L-methionine</name>
        <dbReference type="ChEBI" id="CHEBI:59789"/>
    </ligand>
</feature>
<dbReference type="EMBL" id="ABID01000001">
    <property type="protein sequence ID" value="EDQ06336.1"/>
    <property type="molecule type" value="Genomic_DNA"/>
</dbReference>
<dbReference type="GO" id="GO:0032259">
    <property type="term" value="P:methylation"/>
    <property type="evidence" value="ECO:0007669"/>
    <property type="project" value="UniProtKB-KW"/>
</dbReference>
<dbReference type="HAMAP" id="MF_00074">
    <property type="entry name" value="16SrRNA_methyltr_G"/>
    <property type="match status" value="1"/>
</dbReference>
<dbReference type="EC" id="2.1.1.170" evidence="6"/>
<feature type="binding site" evidence="6">
    <location>
        <position position="72"/>
    </location>
    <ligand>
        <name>S-adenosyl-L-methionine</name>
        <dbReference type="ChEBI" id="CHEBI:59789"/>
    </ligand>
</feature>
<organism evidence="7 8">
    <name type="scientific">Sulfitobacter indolifex HEL-45</name>
    <dbReference type="NCBI Taxonomy" id="391624"/>
    <lineage>
        <taxon>Bacteria</taxon>
        <taxon>Pseudomonadati</taxon>
        <taxon>Pseudomonadota</taxon>
        <taxon>Alphaproteobacteria</taxon>
        <taxon>Rhodobacterales</taxon>
        <taxon>Roseobacteraceae</taxon>
        <taxon>Sulfitobacter</taxon>
    </lineage>
</organism>
<evidence type="ECO:0000256" key="5">
    <source>
        <dbReference type="ARBA" id="ARBA00022691"/>
    </source>
</evidence>
<dbReference type="PANTHER" id="PTHR31760">
    <property type="entry name" value="S-ADENOSYL-L-METHIONINE-DEPENDENT METHYLTRANSFERASES SUPERFAMILY PROTEIN"/>
    <property type="match status" value="1"/>
</dbReference>
<dbReference type="Pfam" id="PF02527">
    <property type="entry name" value="GidB"/>
    <property type="match status" value="1"/>
</dbReference>
<name>A0ABP2DDK9_9RHOB</name>
<comment type="similarity">
    <text evidence="6">Belongs to the methyltransferase superfamily. RNA methyltransferase RsmG family.</text>
</comment>
<evidence type="ECO:0000256" key="6">
    <source>
        <dbReference type="HAMAP-Rule" id="MF_00074"/>
    </source>
</evidence>
<evidence type="ECO:0000313" key="8">
    <source>
        <dbReference type="Proteomes" id="UP000003257"/>
    </source>
</evidence>
<sequence>MNEFDVKDVSRETLQKLEAFAELVRKWNPKINLVSKSSLDDLWDRHILDSVQVFRLVEQGGNWVDIGSGGGFPGIVIAILNQKEQKFRVRLVESDQRKCAFLRTAIRELGLTATVDNERIENAQNLEADILSARALSDLSQLLAYAEMHLKPGGVAIFPKGQNWQQEVEETQHLWSYQFEAVTSKTNSAAAVLMIKDITRA</sequence>
<comment type="function">
    <text evidence="6">Specifically methylates the N7 position of guanine in position 527 of 16S rRNA.</text>
</comment>
<comment type="caution">
    <text evidence="6">Lacks conserved residue(s) required for the propagation of feature annotation.</text>
</comment>
<comment type="caution">
    <text evidence="7">The sequence shown here is derived from an EMBL/GenBank/DDBJ whole genome shotgun (WGS) entry which is preliminary data.</text>
</comment>
<proteinExistence type="inferred from homology"/>
<evidence type="ECO:0000256" key="4">
    <source>
        <dbReference type="ARBA" id="ARBA00022679"/>
    </source>
</evidence>
<dbReference type="Gene3D" id="3.40.50.150">
    <property type="entry name" value="Vaccinia Virus protein VP39"/>
    <property type="match status" value="1"/>
</dbReference>
<keyword evidence="5 6" id="KW-0949">S-adenosyl-L-methionine</keyword>
<reference evidence="7 8" key="1">
    <citation type="submission" date="2007-11" db="EMBL/GenBank/DDBJ databases">
        <authorList>
            <person name="Wagner-Dobler I."/>
            <person name="Ferriera S."/>
            <person name="Johnson J."/>
            <person name="Kravitz S."/>
            <person name="Beeson K."/>
            <person name="Sutton G."/>
            <person name="Rogers Y.-H."/>
            <person name="Friedman R."/>
            <person name="Frazier M."/>
            <person name="Venter J.C."/>
        </authorList>
    </citation>
    <scope>NUCLEOTIDE SEQUENCE [LARGE SCALE GENOMIC DNA]</scope>
    <source>
        <strain evidence="7 8">HEL-45</strain>
    </source>
</reference>
<dbReference type="PANTHER" id="PTHR31760:SF0">
    <property type="entry name" value="S-ADENOSYL-L-METHIONINE-DEPENDENT METHYLTRANSFERASES SUPERFAMILY PROTEIN"/>
    <property type="match status" value="1"/>
</dbReference>
<gene>
    <name evidence="6" type="primary">rsmG</name>
    <name evidence="7" type="ORF">OIHEL45_05960</name>
</gene>
<accession>A0ABP2DDK9</accession>
<keyword evidence="4 6" id="KW-0808">Transferase</keyword>
<dbReference type="NCBIfam" id="TIGR00138">
    <property type="entry name" value="rsmG_gidB"/>
    <property type="match status" value="1"/>
</dbReference>
<comment type="catalytic activity">
    <reaction evidence="6">
        <text>guanosine(527) in 16S rRNA + S-adenosyl-L-methionine = N(7)-methylguanosine(527) in 16S rRNA + S-adenosyl-L-homocysteine</text>
        <dbReference type="Rhea" id="RHEA:42732"/>
        <dbReference type="Rhea" id="RHEA-COMP:10209"/>
        <dbReference type="Rhea" id="RHEA-COMP:10210"/>
        <dbReference type="ChEBI" id="CHEBI:57856"/>
        <dbReference type="ChEBI" id="CHEBI:59789"/>
        <dbReference type="ChEBI" id="CHEBI:74269"/>
        <dbReference type="ChEBI" id="CHEBI:74480"/>
        <dbReference type="EC" id="2.1.1.170"/>
    </reaction>
</comment>
<evidence type="ECO:0000313" key="7">
    <source>
        <dbReference type="EMBL" id="EDQ06336.1"/>
    </source>
</evidence>
<keyword evidence="8" id="KW-1185">Reference proteome</keyword>
<dbReference type="SUPFAM" id="SSF53335">
    <property type="entry name" value="S-adenosyl-L-methionine-dependent methyltransferases"/>
    <property type="match status" value="1"/>
</dbReference>
<feature type="binding site" evidence="6">
    <location>
        <position position="67"/>
    </location>
    <ligand>
        <name>S-adenosyl-L-methionine</name>
        <dbReference type="ChEBI" id="CHEBI:59789"/>
    </ligand>
</feature>
<dbReference type="InterPro" id="IPR003682">
    <property type="entry name" value="rRNA_ssu_MeTfrase_G"/>
</dbReference>
<dbReference type="RefSeq" id="WP_007118405.1">
    <property type="nucleotide sequence ID" value="NZ_ABID01000001.1"/>
</dbReference>
<dbReference type="PIRSF" id="PIRSF003078">
    <property type="entry name" value="GidB"/>
    <property type="match status" value="1"/>
</dbReference>
<protein>
    <recommendedName>
        <fullName evidence="6">Ribosomal RNA small subunit methyltransferase G</fullName>
        <ecNumber evidence="6">2.1.1.170</ecNumber>
    </recommendedName>
    <alternativeName>
        <fullName evidence="6">16S rRNA 7-methylguanosine methyltransferase</fullName>
        <shortName evidence="6">16S rRNA m7G methyltransferase</shortName>
    </alternativeName>
</protein>
<evidence type="ECO:0000256" key="2">
    <source>
        <dbReference type="ARBA" id="ARBA00022552"/>
    </source>
</evidence>
<dbReference type="GO" id="GO:0008168">
    <property type="term" value="F:methyltransferase activity"/>
    <property type="evidence" value="ECO:0007669"/>
    <property type="project" value="UniProtKB-KW"/>
</dbReference>
<comment type="subcellular location">
    <subcellularLocation>
        <location evidence="6">Cytoplasm</location>
    </subcellularLocation>
</comment>
<evidence type="ECO:0000256" key="1">
    <source>
        <dbReference type="ARBA" id="ARBA00022490"/>
    </source>
</evidence>
<evidence type="ECO:0000256" key="3">
    <source>
        <dbReference type="ARBA" id="ARBA00022603"/>
    </source>
</evidence>
<keyword evidence="3 6" id="KW-0489">Methyltransferase</keyword>
<keyword evidence="1 6" id="KW-0963">Cytoplasm</keyword>
<keyword evidence="2 6" id="KW-0698">rRNA processing</keyword>
<dbReference type="InterPro" id="IPR029063">
    <property type="entry name" value="SAM-dependent_MTases_sf"/>
</dbReference>
<feature type="binding site" evidence="6">
    <location>
        <begin position="120"/>
        <end position="121"/>
    </location>
    <ligand>
        <name>S-adenosyl-L-methionine</name>
        <dbReference type="ChEBI" id="CHEBI:59789"/>
    </ligand>
</feature>